<evidence type="ECO:0008006" key="4">
    <source>
        <dbReference type="Google" id="ProtNLM"/>
    </source>
</evidence>
<evidence type="ECO:0000313" key="3">
    <source>
        <dbReference type="Proteomes" id="UP000063147"/>
    </source>
</evidence>
<proteinExistence type="predicted"/>
<dbReference type="PATRIC" id="fig|76859.3.peg.2169"/>
<dbReference type="EMBL" id="CP012713">
    <property type="protein sequence ID" value="ALF18913.1"/>
    <property type="molecule type" value="Genomic_DNA"/>
</dbReference>
<reference evidence="2 3" key="1">
    <citation type="submission" date="2015-09" db="EMBL/GenBank/DDBJ databases">
        <authorList>
            <person name="Jackson K.R."/>
            <person name="Lunt B.L."/>
            <person name="Fisher J.N.B."/>
            <person name="Gardner A.V."/>
            <person name="Bailey M.E."/>
            <person name="Deus L.M."/>
            <person name="Earl A.S."/>
            <person name="Gibby P.D."/>
            <person name="Hartmann K.A."/>
            <person name="Liu J.E."/>
            <person name="Manci A.M."/>
            <person name="Nielsen D.A."/>
            <person name="Solomon M.B."/>
            <person name="Breakwell D.P."/>
            <person name="Burnett S.H."/>
            <person name="Grose J.H."/>
        </authorList>
    </citation>
    <scope>NUCLEOTIDE SEQUENCE [LARGE SCALE GENOMIC DNA]</scope>
    <source>
        <strain evidence="2 3">KCOM 1279</strain>
    </source>
</reference>
<evidence type="ECO:0000256" key="1">
    <source>
        <dbReference type="SAM" id="MobiDB-lite"/>
    </source>
</evidence>
<dbReference type="AlphaFoldDB" id="A0A0M3USY5"/>
<evidence type="ECO:0000313" key="2">
    <source>
        <dbReference type="EMBL" id="ALF18913.1"/>
    </source>
</evidence>
<gene>
    <name evidence="2" type="ORF">RN98_10745</name>
</gene>
<organism evidence="2">
    <name type="scientific">Fusobacterium animalis</name>
    <dbReference type="NCBI Taxonomy" id="76859"/>
    <lineage>
        <taxon>Bacteria</taxon>
        <taxon>Fusobacteriati</taxon>
        <taxon>Fusobacteriota</taxon>
        <taxon>Fusobacteriia</taxon>
        <taxon>Fusobacteriales</taxon>
        <taxon>Fusobacteriaceae</taxon>
        <taxon>Fusobacterium</taxon>
    </lineage>
</organism>
<sequence>MEELSRQFKAGEIDEKQLKEAARDMVKGYGKDIGIDYEVVYLDESTMPKDAKGSTGSAYILDEKNRKVLVPIDVNKIKDTGDLFGTIAEEVSHGKDALEGRQDKKVAEDEGNKEKGLESLGRPANDYVKNKLGNDNNSNISLTTDGIDLTNADVGEKVGDKANEGWDIYKLDIRNHKQPNGEYYSEKEIQSTINNTFGKGSFNVDWKKYEKDKEYRKKTNYYYFQAKYFVKVDKIDKLTDTYVDITQINGKKLRLNRVPAKEAILHNMKIVDKVMYFYFNENYKKYVNEDGLELILDKDNKPVYDPLITGTYNFYTYERQLSYDGIMHGIVDVGLYKKYGTGPNDPTTKEEREKISGYFAAEISFITYSLLKAETNLKNKDSLSYDEIREFLGKKIDEIRKGNENFGSDISEK</sequence>
<accession>A0A0M3USY5</accession>
<protein>
    <recommendedName>
        <fullName evidence="4">Hemolysin</fullName>
    </recommendedName>
</protein>
<dbReference type="Proteomes" id="UP000063147">
    <property type="component" value="Chromosome"/>
</dbReference>
<feature type="region of interest" description="Disordered" evidence="1">
    <location>
        <begin position="95"/>
        <end position="121"/>
    </location>
</feature>
<name>A0A0M3USY5_9FUSO</name>
<feature type="compositionally biased region" description="Basic and acidic residues" evidence="1">
    <location>
        <begin position="95"/>
        <end position="117"/>
    </location>
</feature>